<evidence type="ECO:0000256" key="6">
    <source>
        <dbReference type="SAM" id="Phobius"/>
    </source>
</evidence>
<dbReference type="GO" id="GO:0005886">
    <property type="term" value="C:plasma membrane"/>
    <property type="evidence" value="ECO:0007669"/>
    <property type="project" value="UniProtKB-SubCell"/>
</dbReference>
<feature type="transmembrane region" description="Helical" evidence="6">
    <location>
        <begin position="12"/>
        <end position="34"/>
    </location>
</feature>
<keyword evidence="3 6" id="KW-0812">Transmembrane</keyword>
<sequence length="128" mass="14292">MSHRAEDIQRQVIYRQLWIQALLVTTVSLLFLLIGGWKAAAIALYGGSITIINTLLQLWHTVRAFKTAGASPERNIMILYRCVIERYVVTIALFALAVGALKLDFLPLMIGFVVGLMALFFGGIKRRA</sequence>
<dbReference type="InterPro" id="IPR005598">
    <property type="entry name" value="ATP_synth_I"/>
</dbReference>
<keyword evidence="8" id="KW-1185">Reference proteome</keyword>
<keyword evidence="5 6" id="KW-0472">Membrane</keyword>
<proteinExistence type="predicted"/>
<evidence type="ECO:0000313" key="8">
    <source>
        <dbReference type="Proteomes" id="UP000509658"/>
    </source>
</evidence>
<feature type="transmembrane region" description="Helical" evidence="6">
    <location>
        <begin position="78"/>
        <end position="99"/>
    </location>
</feature>
<accession>A0A6N0HSF3</accession>
<dbReference type="EMBL" id="CP054491">
    <property type="protein sequence ID" value="QKQ25329.1"/>
    <property type="molecule type" value="Genomic_DNA"/>
</dbReference>
<dbReference type="Proteomes" id="UP000509658">
    <property type="component" value="Chromosome"/>
</dbReference>
<comment type="subcellular location">
    <subcellularLocation>
        <location evidence="1">Cell membrane</location>
        <topology evidence="1">Multi-pass membrane protein</topology>
    </subcellularLocation>
</comment>
<keyword evidence="2" id="KW-1003">Cell membrane</keyword>
<feature type="transmembrane region" description="Helical" evidence="6">
    <location>
        <begin position="40"/>
        <end position="58"/>
    </location>
</feature>
<evidence type="ECO:0000256" key="2">
    <source>
        <dbReference type="ARBA" id="ARBA00022475"/>
    </source>
</evidence>
<gene>
    <name evidence="7" type="ORF">HUE57_02770</name>
</gene>
<dbReference type="Pfam" id="PF03899">
    <property type="entry name" value="ATP-synt_I"/>
    <property type="match status" value="1"/>
</dbReference>
<evidence type="ECO:0000256" key="5">
    <source>
        <dbReference type="ARBA" id="ARBA00023136"/>
    </source>
</evidence>
<name>A0A6N0HSF3_9GAMM</name>
<protein>
    <submittedName>
        <fullName evidence="7">ATP synthase subunit I</fullName>
    </submittedName>
</protein>
<evidence type="ECO:0000256" key="4">
    <source>
        <dbReference type="ARBA" id="ARBA00022989"/>
    </source>
</evidence>
<organism evidence="7 8">
    <name type="scientific">Candidatus Reidiella endopervernicosa</name>
    <dbReference type="NCBI Taxonomy" id="2738883"/>
    <lineage>
        <taxon>Bacteria</taxon>
        <taxon>Pseudomonadati</taxon>
        <taxon>Pseudomonadota</taxon>
        <taxon>Gammaproteobacteria</taxon>
        <taxon>Candidatus Reidiella</taxon>
    </lineage>
</organism>
<dbReference type="KEGG" id="rev:HUE57_02770"/>
<evidence type="ECO:0000313" key="7">
    <source>
        <dbReference type="EMBL" id="QKQ25329.1"/>
    </source>
</evidence>
<dbReference type="RefSeq" id="WP_078484287.1">
    <property type="nucleotide sequence ID" value="NZ_CP054491.1"/>
</dbReference>
<keyword evidence="4 6" id="KW-1133">Transmembrane helix</keyword>
<evidence type="ECO:0000256" key="1">
    <source>
        <dbReference type="ARBA" id="ARBA00004651"/>
    </source>
</evidence>
<reference evidence="7 8" key="1">
    <citation type="submission" date="2020-05" db="EMBL/GenBank/DDBJ databases">
        <title>Horizontal transmission and recombination maintain forever young bacterial symbiont genomes.</title>
        <authorList>
            <person name="Russell S.L."/>
            <person name="Pepper-Tunick E."/>
            <person name="Svedberg J."/>
            <person name="Byrne A."/>
            <person name="Ruelas Castillo J."/>
            <person name="Vollmers C."/>
            <person name="Beinart R.A."/>
            <person name="Corbett-Detig R."/>
        </authorList>
    </citation>
    <scope>NUCLEOTIDE SEQUENCE [LARGE SCALE GENOMIC DNA]</scope>
    <source>
        <strain evidence="7">Santa_Monica_outfall</strain>
    </source>
</reference>
<feature type="transmembrane region" description="Helical" evidence="6">
    <location>
        <begin position="105"/>
        <end position="124"/>
    </location>
</feature>
<dbReference type="AlphaFoldDB" id="A0A6N0HSF3"/>
<evidence type="ECO:0000256" key="3">
    <source>
        <dbReference type="ARBA" id="ARBA00022692"/>
    </source>
</evidence>